<sequence length="322" mass="34799">MDNGQLDWDESGIVFADTENDYHLAGTLTKTKSPKTNYQQAIFSTGDGGSVGLYNDGFTEEGYVEQLVTTASGKAQMNEIKGNYSVTGMCDGGIVGTAEPSGPYARQAEAAGYTLMGEYELQSQMLAQLGAEAGDKEQVISIQAIDEGSQFSSDAPCANGRLYHLASLIPDGDTRSLALRVWDIDSGDFEQHALSLPDGTEPLLVNDLGFEIDGYDRASLRGDRFDWVAIDGRVMSTDTSDGTTTELFTLETDGYDSENPVRAVEFTDTTLEVLTVDAEAQMAHFVAYDRENGKETVRLEVEDIAEALEAGLVLRDMSVAPK</sequence>
<gene>
    <name evidence="1" type="ORF">ACFFN1_06415</name>
</gene>
<protein>
    <submittedName>
        <fullName evidence="1">Uncharacterized protein</fullName>
    </submittedName>
</protein>
<reference evidence="1 2" key="1">
    <citation type="submission" date="2024-09" db="EMBL/GenBank/DDBJ databases">
        <authorList>
            <person name="Sun Q."/>
            <person name="Mori K."/>
        </authorList>
    </citation>
    <scope>NUCLEOTIDE SEQUENCE [LARGE SCALE GENOMIC DNA]</scope>
    <source>
        <strain evidence="1 2">JCM 11683</strain>
    </source>
</reference>
<evidence type="ECO:0000313" key="1">
    <source>
        <dbReference type="EMBL" id="MFB9776035.1"/>
    </source>
</evidence>
<comment type="caution">
    <text evidence="1">The sequence shown here is derived from an EMBL/GenBank/DDBJ whole genome shotgun (WGS) entry which is preliminary data.</text>
</comment>
<dbReference type="Proteomes" id="UP001589707">
    <property type="component" value="Unassembled WGS sequence"/>
</dbReference>
<dbReference type="RefSeq" id="WP_376839662.1">
    <property type="nucleotide sequence ID" value="NZ_JBHMAU010000045.1"/>
</dbReference>
<keyword evidence="2" id="KW-1185">Reference proteome</keyword>
<proteinExistence type="predicted"/>
<dbReference type="EMBL" id="JBHMAU010000045">
    <property type="protein sequence ID" value="MFB9776035.1"/>
    <property type="molecule type" value="Genomic_DNA"/>
</dbReference>
<name>A0ABV5X0R2_9MICO</name>
<accession>A0ABV5X0R2</accession>
<organism evidence="1 2">
    <name type="scientific">Brevibacterium otitidis</name>
    <dbReference type="NCBI Taxonomy" id="53364"/>
    <lineage>
        <taxon>Bacteria</taxon>
        <taxon>Bacillati</taxon>
        <taxon>Actinomycetota</taxon>
        <taxon>Actinomycetes</taxon>
        <taxon>Micrococcales</taxon>
        <taxon>Brevibacteriaceae</taxon>
        <taxon>Brevibacterium</taxon>
    </lineage>
</organism>
<evidence type="ECO:0000313" key="2">
    <source>
        <dbReference type="Proteomes" id="UP001589707"/>
    </source>
</evidence>